<dbReference type="InterPro" id="IPR025662">
    <property type="entry name" value="Sigma_54_int_dom_ATP-bd_1"/>
</dbReference>
<dbReference type="EMBL" id="QRDJ01000007">
    <property type="protein sequence ID" value="REC95296.1"/>
    <property type="molecule type" value="Genomic_DNA"/>
</dbReference>
<dbReference type="InterPro" id="IPR002078">
    <property type="entry name" value="Sigma_54_int"/>
</dbReference>
<keyword evidence="2" id="KW-0067">ATP-binding</keyword>
<dbReference type="GO" id="GO:0005524">
    <property type="term" value="F:ATP binding"/>
    <property type="evidence" value="ECO:0007669"/>
    <property type="project" value="UniProtKB-KW"/>
</dbReference>
<dbReference type="PROSITE" id="PS50112">
    <property type="entry name" value="PAS"/>
    <property type="match status" value="1"/>
</dbReference>
<keyword evidence="9" id="KW-1185">Reference proteome</keyword>
<dbReference type="SUPFAM" id="SSF46689">
    <property type="entry name" value="Homeodomain-like"/>
    <property type="match status" value="1"/>
</dbReference>
<evidence type="ECO:0000313" key="9">
    <source>
        <dbReference type="Proteomes" id="UP000256334"/>
    </source>
</evidence>
<keyword evidence="4" id="KW-0238">DNA-binding</keyword>
<sequence length="470" mass="52369">MSDIDSALLEVLLESSHDHLVITDATGDILHASPGACAVYGVSMQALRSTSAQALEARGVFSPSVTMKVLASGASAQVMQTTLTGRQVLAEAHPIFVHDELVRVVSRSRDMTDLQLLQEEYALLSNRFNDQLRRSDPDTLTRTLGLEAFEVRSRGMQDAVALLKRVADTQVTVLLTGESGVGKTALARQVHCWSERREGPFVDVNCSAIPESLFESEVFGYAPGAFSGASRRGKPGLMEQAEGGTLFLDEIAELPLSVQAKLLKVLQDGMVMRLGDTLPRRLDFRLVVATNQALEHRVEEGAFRLDLYYRLNVVPVHLPPLRERREDIPALVERQMRRLNERYGLTRVIDERLWAQLMSHDWPGNVRELENFLERSWLTSDMDVADDTRERSCRLIPSKGAEVASDFEPEALPESDTFNLAATLLRTERELLERAVRGASSTYELARRLGISQPSAVRKLKKHGLRVSSR</sequence>
<proteinExistence type="predicted"/>
<dbReference type="PROSITE" id="PS50045">
    <property type="entry name" value="SIGMA54_INTERACT_4"/>
    <property type="match status" value="1"/>
</dbReference>
<evidence type="ECO:0000259" key="6">
    <source>
        <dbReference type="PROSITE" id="PS50045"/>
    </source>
</evidence>
<gene>
    <name evidence="8" type="ORF">C8D72_2132</name>
</gene>
<dbReference type="InterPro" id="IPR009057">
    <property type="entry name" value="Homeodomain-like_sf"/>
</dbReference>
<dbReference type="Gene3D" id="3.30.450.20">
    <property type="entry name" value="PAS domain"/>
    <property type="match status" value="1"/>
</dbReference>
<dbReference type="SMART" id="SM00382">
    <property type="entry name" value="AAA"/>
    <property type="match status" value="1"/>
</dbReference>
<keyword evidence="3" id="KW-0805">Transcription regulation</keyword>
<dbReference type="GO" id="GO:0006355">
    <property type="term" value="P:regulation of DNA-templated transcription"/>
    <property type="evidence" value="ECO:0007669"/>
    <property type="project" value="InterPro"/>
</dbReference>
<evidence type="ECO:0000256" key="4">
    <source>
        <dbReference type="ARBA" id="ARBA00023125"/>
    </source>
</evidence>
<feature type="domain" description="Sigma-54 factor interaction" evidence="6">
    <location>
        <begin position="149"/>
        <end position="378"/>
    </location>
</feature>
<dbReference type="PROSITE" id="PS00688">
    <property type="entry name" value="SIGMA54_INTERACT_3"/>
    <property type="match status" value="1"/>
</dbReference>
<dbReference type="InterPro" id="IPR003593">
    <property type="entry name" value="AAA+_ATPase"/>
</dbReference>
<dbReference type="PANTHER" id="PTHR32071">
    <property type="entry name" value="TRANSCRIPTIONAL REGULATORY PROTEIN"/>
    <property type="match status" value="1"/>
</dbReference>
<dbReference type="InterPro" id="IPR035965">
    <property type="entry name" value="PAS-like_dom_sf"/>
</dbReference>
<dbReference type="InterPro" id="IPR025944">
    <property type="entry name" value="Sigma_54_int_dom_CS"/>
</dbReference>
<organism evidence="8 9">
    <name type="scientific">Kushneria indalinina DSM 14324</name>
    <dbReference type="NCBI Taxonomy" id="1122140"/>
    <lineage>
        <taxon>Bacteria</taxon>
        <taxon>Pseudomonadati</taxon>
        <taxon>Pseudomonadota</taxon>
        <taxon>Gammaproteobacteria</taxon>
        <taxon>Oceanospirillales</taxon>
        <taxon>Halomonadaceae</taxon>
        <taxon>Kushneria</taxon>
    </lineage>
</organism>
<evidence type="ECO:0000259" key="7">
    <source>
        <dbReference type="PROSITE" id="PS50112"/>
    </source>
</evidence>
<dbReference type="Gene3D" id="1.10.10.60">
    <property type="entry name" value="Homeodomain-like"/>
    <property type="match status" value="1"/>
</dbReference>
<dbReference type="Pfam" id="PF25601">
    <property type="entry name" value="AAA_lid_14"/>
    <property type="match status" value="1"/>
</dbReference>
<dbReference type="InterPro" id="IPR025943">
    <property type="entry name" value="Sigma_54_int_dom_ATP-bd_2"/>
</dbReference>
<evidence type="ECO:0000256" key="3">
    <source>
        <dbReference type="ARBA" id="ARBA00023015"/>
    </source>
</evidence>
<evidence type="ECO:0000313" key="8">
    <source>
        <dbReference type="EMBL" id="REC95296.1"/>
    </source>
</evidence>
<evidence type="ECO:0000256" key="5">
    <source>
        <dbReference type="ARBA" id="ARBA00023163"/>
    </source>
</evidence>
<dbReference type="GO" id="GO:0003677">
    <property type="term" value="F:DNA binding"/>
    <property type="evidence" value="ECO:0007669"/>
    <property type="project" value="UniProtKB-KW"/>
</dbReference>
<dbReference type="SUPFAM" id="SSF55785">
    <property type="entry name" value="PYP-like sensor domain (PAS domain)"/>
    <property type="match status" value="1"/>
</dbReference>
<dbReference type="InterPro" id="IPR000014">
    <property type="entry name" value="PAS"/>
</dbReference>
<keyword evidence="1" id="KW-0547">Nucleotide-binding</keyword>
<dbReference type="Proteomes" id="UP000256334">
    <property type="component" value="Unassembled WGS sequence"/>
</dbReference>
<dbReference type="OrthoDB" id="9804019at2"/>
<dbReference type="Gene3D" id="3.40.50.300">
    <property type="entry name" value="P-loop containing nucleotide triphosphate hydrolases"/>
    <property type="match status" value="1"/>
</dbReference>
<dbReference type="InterPro" id="IPR027417">
    <property type="entry name" value="P-loop_NTPase"/>
</dbReference>
<protein>
    <submittedName>
        <fullName evidence="8">Transcriptional regulator with PAS, ATPase and Fis domain</fullName>
    </submittedName>
</protein>
<dbReference type="SUPFAM" id="SSF52540">
    <property type="entry name" value="P-loop containing nucleoside triphosphate hydrolases"/>
    <property type="match status" value="1"/>
</dbReference>
<dbReference type="InterPro" id="IPR058031">
    <property type="entry name" value="AAA_lid_NorR"/>
</dbReference>
<accession>A0A3D9DX08</accession>
<dbReference type="FunFam" id="3.40.50.300:FF:000006">
    <property type="entry name" value="DNA-binding transcriptional regulator NtrC"/>
    <property type="match status" value="1"/>
</dbReference>
<name>A0A3D9DX08_9GAMM</name>
<dbReference type="PROSITE" id="PS00675">
    <property type="entry name" value="SIGMA54_INTERACT_1"/>
    <property type="match status" value="1"/>
</dbReference>
<dbReference type="AlphaFoldDB" id="A0A3D9DX08"/>
<evidence type="ECO:0000256" key="1">
    <source>
        <dbReference type="ARBA" id="ARBA00022741"/>
    </source>
</evidence>
<comment type="caution">
    <text evidence="8">The sequence shown here is derived from an EMBL/GenBank/DDBJ whole genome shotgun (WGS) entry which is preliminary data.</text>
</comment>
<dbReference type="Gene3D" id="1.10.8.60">
    <property type="match status" value="1"/>
</dbReference>
<dbReference type="Pfam" id="PF00158">
    <property type="entry name" value="Sigma54_activat"/>
    <property type="match status" value="1"/>
</dbReference>
<keyword evidence="5" id="KW-0804">Transcription</keyword>
<dbReference type="PROSITE" id="PS00676">
    <property type="entry name" value="SIGMA54_INTERACT_2"/>
    <property type="match status" value="1"/>
</dbReference>
<evidence type="ECO:0000256" key="2">
    <source>
        <dbReference type="ARBA" id="ARBA00022840"/>
    </source>
</evidence>
<dbReference type="CDD" id="cd00009">
    <property type="entry name" value="AAA"/>
    <property type="match status" value="1"/>
</dbReference>
<dbReference type="PANTHER" id="PTHR32071:SF57">
    <property type="entry name" value="C4-DICARBOXYLATE TRANSPORT TRANSCRIPTIONAL REGULATORY PROTEIN DCTD"/>
    <property type="match status" value="1"/>
</dbReference>
<feature type="domain" description="PAS" evidence="7">
    <location>
        <begin position="5"/>
        <end position="47"/>
    </location>
</feature>
<dbReference type="RefSeq" id="WP_115854356.1">
    <property type="nucleotide sequence ID" value="NZ_QRDJ01000007.1"/>
</dbReference>
<reference evidence="8 9" key="1">
    <citation type="submission" date="2018-07" db="EMBL/GenBank/DDBJ databases">
        <title>Genomic Encyclopedia of Type Strains, Phase IV (KMG-IV): sequencing the most valuable type-strain genomes for metagenomic binning, comparative biology and taxonomic classification.</title>
        <authorList>
            <person name="Goeker M."/>
        </authorList>
    </citation>
    <scope>NUCLEOTIDE SEQUENCE [LARGE SCALE GENOMIC DNA]</scope>
    <source>
        <strain evidence="8 9">DSM 14324</strain>
    </source>
</reference>